<dbReference type="PROSITE" id="PS00737">
    <property type="entry name" value="THIOLASE_2"/>
    <property type="match status" value="1"/>
</dbReference>
<keyword evidence="8" id="KW-1185">Reference proteome</keyword>
<evidence type="ECO:0000313" key="8">
    <source>
        <dbReference type="Proteomes" id="UP001501470"/>
    </source>
</evidence>
<evidence type="ECO:0000256" key="1">
    <source>
        <dbReference type="ARBA" id="ARBA00010982"/>
    </source>
</evidence>
<dbReference type="NCBIfam" id="NF006090">
    <property type="entry name" value="PRK08242.1"/>
    <property type="match status" value="1"/>
</dbReference>
<dbReference type="NCBIfam" id="TIGR01930">
    <property type="entry name" value="AcCoA-C-Actrans"/>
    <property type="match status" value="1"/>
</dbReference>
<comment type="caution">
    <text evidence="7">The sequence shown here is derived from an EMBL/GenBank/DDBJ whole genome shotgun (WGS) entry which is preliminary data.</text>
</comment>
<comment type="similarity">
    <text evidence="1 4">Belongs to the thiolase-like superfamily. Thiolase family.</text>
</comment>
<evidence type="ECO:0000259" key="6">
    <source>
        <dbReference type="Pfam" id="PF02803"/>
    </source>
</evidence>
<feature type="domain" description="Thiolase N-terminal" evidence="5">
    <location>
        <begin position="7"/>
        <end position="229"/>
    </location>
</feature>
<evidence type="ECO:0000259" key="5">
    <source>
        <dbReference type="Pfam" id="PF00108"/>
    </source>
</evidence>
<dbReference type="InterPro" id="IPR002155">
    <property type="entry name" value="Thiolase"/>
</dbReference>
<dbReference type="Proteomes" id="UP001501470">
    <property type="component" value="Unassembled WGS sequence"/>
</dbReference>
<dbReference type="InterPro" id="IPR020610">
    <property type="entry name" value="Thiolase_AS"/>
</dbReference>
<evidence type="ECO:0000313" key="7">
    <source>
        <dbReference type="EMBL" id="GAA1529692.1"/>
    </source>
</evidence>
<dbReference type="EMBL" id="BAAAQD010000011">
    <property type="protein sequence ID" value="GAA1529692.1"/>
    <property type="molecule type" value="Genomic_DNA"/>
</dbReference>
<keyword evidence="3 4" id="KW-0012">Acyltransferase</keyword>
<dbReference type="Gene3D" id="3.40.47.10">
    <property type="match status" value="2"/>
</dbReference>
<dbReference type="PROSITE" id="PS00098">
    <property type="entry name" value="THIOLASE_1"/>
    <property type="match status" value="1"/>
</dbReference>
<organism evidence="7 8">
    <name type="scientific">Dactylosporangium maewongense</name>
    <dbReference type="NCBI Taxonomy" id="634393"/>
    <lineage>
        <taxon>Bacteria</taxon>
        <taxon>Bacillati</taxon>
        <taxon>Actinomycetota</taxon>
        <taxon>Actinomycetes</taxon>
        <taxon>Micromonosporales</taxon>
        <taxon>Micromonosporaceae</taxon>
        <taxon>Dactylosporangium</taxon>
    </lineage>
</organism>
<protein>
    <submittedName>
        <fullName evidence="7">Acetyl-CoA C-acetyltransferase</fullName>
    </submittedName>
</protein>
<proteinExistence type="inferred from homology"/>
<dbReference type="PIRSF" id="PIRSF000429">
    <property type="entry name" value="Ac-CoA_Ac_transf"/>
    <property type="match status" value="1"/>
</dbReference>
<dbReference type="InterPro" id="IPR020617">
    <property type="entry name" value="Thiolase_C"/>
</dbReference>
<name>A0ABN2AY52_9ACTN</name>
<reference evidence="7 8" key="1">
    <citation type="journal article" date="2019" name="Int. J. Syst. Evol. Microbiol.">
        <title>The Global Catalogue of Microorganisms (GCM) 10K type strain sequencing project: providing services to taxonomists for standard genome sequencing and annotation.</title>
        <authorList>
            <consortium name="The Broad Institute Genomics Platform"/>
            <consortium name="The Broad Institute Genome Sequencing Center for Infectious Disease"/>
            <person name="Wu L."/>
            <person name="Ma J."/>
        </authorList>
    </citation>
    <scope>NUCLEOTIDE SEQUENCE [LARGE SCALE GENOMIC DNA]</scope>
    <source>
        <strain evidence="7 8">JCM 15933</strain>
    </source>
</reference>
<dbReference type="Pfam" id="PF02803">
    <property type="entry name" value="Thiolase_C"/>
    <property type="match status" value="1"/>
</dbReference>
<evidence type="ECO:0000256" key="2">
    <source>
        <dbReference type="ARBA" id="ARBA00022679"/>
    </source>
</evidence>
<dbReference type="RefSeq" id="WP_344504879.1">
    <property type="nucleotide sequence ID" value="NZ_BAAAQD010000011.1"/>
</dbReference>
<dbReference type="PANTHER" id="PTHR43365">
    <property type="entry name" value="BLR7806 PROTEIN"/>
    <property type="match status" value="1"/>
</dbReference>
<gene>
    <name evidence="7" type="ORF">GCM10009827_053710</name>
</gene>
<feature type="domain" description="Thiolase C-terminal" evidence="6">
    <location>
        <begin position="281"/>
        <end position="402"/>
    </location>
</feature>
<dbReference type="InterPro" id="IPR016039">
    <property type="entry name" value="Thiolase-like"/>
</dbReference>
<dbReference type="CDD" id="cd00751">
    <property type="entry name" value="thiolase"/>
    <property type="match status" value="1"/>
</dbReference>
<dbReference type="InterPro" id="IPR020616">
    <property type="entry name" value="Thiolase_N"/>
</dbReference>
<dbReference type="PANTHER" id="PTHR43365:SF1">
    <property type="entry name" value="ACETYL-COA C-ACYLTRANSFERASE"/>
    <property type="match status" value="1"/>
</dbReference>
<evidence type="ECO:0000256" key="4">
    <source>
        <dbReference type="RuleBase" id="RU003557"/>
    </source>
</evidence>
<keyword evidence="2 4" id="KW-0808">Transferase</keyword>
<dbReference type="SUPFAM" id="SSF53901">
    <property type="entry name" value="Thiolase-like"/>
    <property type="match status" value="2"/>
</dbReference>
<dbReference type="Pfam" id="PF00108">
    <property type="entry name" value="Thiolase_N"/>
    <property type="match status" value="1"/>
</dbReference>
<evidence type="ECO:0000256" key="3">
    <source>
        <dbReference type="ARBA" id="ARBA00023315"/>
    </source>
</evidence>
<sequence length="403" mass="42092">MSTEAFVYDAVRTPRGRGKQNGSLHGVKPVSLVVGLIDELRRRYPGLDPADIDDVVLGVVSPIADQGSDIAKTAAIAAGLPDTVAGVQLNRFCASGLEAVNVAAQKVRSGWEDLVLAGGVESMSRVPMGSDGGAWAMDPETNYETRFVPQGIGADLIATIEGFSREDVDAYALESQTRAAKAWAGGYFNRSVVPVRDRNGLVVLDRDEHLRASTLEGLGQLPASFAMIGEMGGFDAVALQRYHWVERIEHVHTAGNSSGIVDGASLVMVGSEAAGARAGLTPRARIVAAAVSGADPTIMLTGPAPATRKALAKAGLTAADIDLVEMNEAFAAVVLRFAKDMDFDLEKVNVNGGAIAMGHPLGATGGMLLGTLVDELERRSLRYGLATLCIGGGMGIATIVERI</sequence>
<dbReference type="PROSITE" id="PS00099">
    <property type="entry name" value="THIOLASE_3"/>
    <property type="match status" value="1"/>
</dbReference>
<dbReference type="InterPro" id="IPR020613">
    <property type="entry name" value="Thiolase_CS"/>
</dbReference>
<dbReference type="InterPro" id="IPR020615">
    <property type="entry name" value="Thiolase_acyl_enz_int_AS"/>
</dbReference>
<accession>A0ABN2AY52</accession>